<name>A0A2H0R4J0_9BACT</name>
<dbReference type="AlphaFoldDB" id="A0A2H0R4J0"/>
<comment type="caution">
    <text evidence="2">The sequence shown here is derived from an EMBL/GenBank/DDBJ whole genome shotgun (WGS) entry which is preliminary data.</text>
</comment>
<protein>
    <recommendedName>
        <fullName evidence="4">DUF2214 domain-containing protein</fullName>
    </recommendedName>
</protein>
<dbReference type="EMBL" id="PCXO01000005">
    <property type="protein sequence ID" value="PIR41448.1"/>
    <property type="molecule type" value="Genomic_DNA"/>
</dbReference>
<feature type="transmembrane region" description="Helical" evidence="1">
    <location>
        <begin position="145"/>
        <end position="166"/>
    </location>
</feature>
<organism evidence="2 3">
    <name type="scientific">Candidatus Yanofskybacteria bacterium CG10_big_fil_rev_8_21_14_0_10_46_23</name>
    <dbReference type="NCBI Taxonomy" id="1975098"/>
    <lineage>
        <taxon>Bacteria</taxon>
        <taxon>Candidatus Yanofskyibacteriota</taxon>
    </lineage>
</organism>
<dbReference type="Proteomes" id="UP000230232">
    <property type="component" value="Unassembled WGS sequence"/>
</dbReference>
<evidence type="ECO:0000256" key="1">
    <source>
        <dbReference type="SAM" id="Phobius"/>
    </source>
</evidence>
<accession>A0A2H0R4J0</accession>
<evidence type="ECO:0000313" key="3">
    <source>
        <dbReference type="Proteomes" id="UP000230232"/>
    </source>
</evidence>
<evidence type="ECO:0008006" key="4">
    <source>
        <dbReference type="Google" id="ProtNLM"/>
    </source>
</evidence>
<feature type="transmembrane region" description="Helical" evidence="1">
    <location>
        <begin position="12"/>
        <end position="33"/>
    </location>
</feature>
<feature type="transmembrane region" description="Helical" evidence="1">
    <location>
        <begin position="84"/>
        <end position="104"/>
    </location>
</feature>
<evidence type="ECO:0000313" key="2">
    <source>
        <dbReference type="EMBL" id="PIR41448.1"/>
    </source>
</evidence>
<proteinExistence type="predicted"/>
<keyword evidence="1" id="KW-1133">Transmembrane helix</keyword>
<keyword evidence="1" id="KW-0812">Transmembrane</keyword>
<feature type="transmembrane region" description="Helical" evidence="1">
    <location>
        <begin position="116"/>
        <end position="139"/>
    </location>
</feature>
<keyword evidence="1" id="KW-0472">Membrane</keyword>
<gene>
    <name evidence="2" type="ORF">COV31_01065</name>
</gene>
<sequence>MDFPEARAIYLILHIIGLAIGAGGAFLSDGIFFQSAKDRSFSKTEVGFLKLGSRFIWVGLLILTISGLLLFYMNPDRYLASDKFLAKMTIVAVIALNGLIFQRVHIKNIEKNKVSVSLFISGGISAVSWLSAIILGSLRSVSYDYWTIIGFYLIVLIISVLVGLWIKKTVFRL</sequence>
<reference evidence="2 3" key="1">
    <citation type="submission" date="2017-09" db="EMBL/GenBank/DDBJ databases">
        <title>Depth-based differentiation of microbial function through sediment-hosted aquifers and enrichment of novel symbionts in the deep terrestrial subsurface.</title>
        <authorList>
            <person name="Probst A.J."/>
            <person name="Ladd B."/>
            <person name="Jarett J.K."/>
            <person name="Geller-Mcgrath D.E."/>
            <person name="Sieber C.M."/>
            <person name="Emerson J.B."/>
            <person name="Anantharaman K."/>
            <person name="Thomas B.C."/>
            <person name="Malmstrom R."/>
            <person name="Stieglmeier M."/>
            <person name="Klingl A."/>
            <person name="Woyke T."/>
            <person name="Ryan C.M."/>
            <person name="Banfield J.F."/>
        </authorList>
    </citation>
    <scope>NUCLEOTIDE SEQUENCE [LARGE SCALE GENOMIC DNA]</scope>
    <source>
        <strain evidence="2">CG10_big_fil_rev_8_21_14_0_10_46_23</strain>
    </source>
</reference>
<feature type="transmembrane region" description="Helical" evidence="1">
    <location>
        <begin position="54"/>
        <end position="72"/>
    </location>
</feature>